<evidence type="ECO:0000313" key="16">
    <source>
        <dbReference type="Proteomes" id="UP000005801"/>
    </source>
</evidence>
<dbReference type="GO" id="GO:0005615">
    <property type="term" value="C:extracellular space"/>
    <property type="evidence" value="ECO:0007669"/>
    <property type="project" value="TreeGrafter"/>
</dbReference>
<dbReference type="GO" id="GO:0016020">
    <property type="term" value="C:membrane"/>
    <property type="evidence" value="ECO:0007669"/>
    <property type="project" value="TreeGrafter"/>
</dbReference>
<dbReference type="GO" id="GO:0008270">
    <property type="term" value="F:zinc ion binding"/>
    <property type="evidence" value="ECO:0007669"/>
    <property type="project" value="InterPro"/>
</dbReference>
<dbReference type="GO" id="GO:0005737">
    <property type="term" value="C:cytoplasm"/>
    <property type="evidence" value="ECO:0007669"/>
    <property type="project" value="TreeGrafter"/>
</dbReference>
<dbReference type="OrthoDB" id="9816201at2"/>
<evidence type="ECO:0000256" key="6">
    <source>
        <dbReference type="ARBA" id="ARBA00022670"/>
    </source>
</evidence>
<keyword evidence="16" id="KW-1185">Reference proteome</keyword>
<feature type="coiled-coil region" evidence="11">
    <location>
        <begin position="846"/>
        <end position="873"/>
    </location>
</feature>
<evidence type="ECO:0000256" key="4">
    <source>
        <dbReference type="ARBA" id="ARBA00012564"/>
    </source>
</evidence>
<dbReference type="GO" id="GO:0016285">
    <property type="term" value="F:alanyl aminopeptidase activity"/>
    <property type="evidence" value="ECO:0007669"/>
    <property type="project" value="UniProtKB-EC"/>
</dbReference>
<dbReference type="InterPro" id="IPR045357">
    <property type="entry name" value="Aminopeptidase_N-like_N"/>
</dbReference>
<keyword evidence="11" id="KW-0175">Coiled coil</keyword>
<dbReference type="RefSeq" id="WP_006975833.1">
    <property type="nucleotide sequence ID" value="NZ_ABCS01000107.1"/>
</dbReference>
<feature type="compositionally biased region" description="Gly residues" evidence="12">
    <location>
        <begin position="798"/>
        <end position="810"/>
    </location>
</feature>
<evidence type="ECO:0000313" key="15">
    <source>
        <dbReference type="EMBL" id="EDM75019.1"/>
    </source>
</evidence>
<evidence type="ECO:0000256" key="12">
    <source>
        <dbReference type="SAM" id="MobiDB-lite"/>
    </source>
</evidence>
<dbReference type="STRING" id="391625.PPSIR1_17000"/>
<proteinExistence type="inferred from homology"/>
<keyword evidence="9" id="KW-0862">Zinc</keyword>
<evidence type="ECO:0000256" key="2">
    <source>
        <dbReference type="ARBA" id="ARBA00001947"/>
    </source>
</evidence>
<feature type="compositionally biased region" description="Basic residues" evidence="12">
    <location>
        <begin position="1"/>
        <end position="24"/>
    </location>
</feature>
<dbReference type="Gene3D" id="2.60.40.1730">
    <property type="entry name" value="tricorn interacting facor f3 domain"/>
    <property type="match status" value="1"/>
</dbReference>
<comment type="cofactor">
    <cofactor evidence="2">
        <name>Zn(2+)</name>
        <dbReference type="ChEBI" id="CHEBI:29105"/>
    </cofactor>
</comment>
<dbReference type="InterPro" id="IPR001930">
    <property type="entry name" value="Peptidase_M1"/>
</dbReference>
<evidence type="ECO:0000256" key="10">
    <source>
        <dbReference type="ARBA" id="ARBA00023049"/>
    </source>
</evidence>
<dbReference type="PRINTS" id="PR00756">
    <property type="entry name" value="ALADIPTASE"/>
</dbReference>
<dbReference type="eggNOG" id="COG0308">
    <property type="taxonomic scope" value="Bacteria"/>
</dbReference>
<keyword evidence="10" id="KW-0482">Metalloprotease</keyword>
<dbReference type="PANTHER" id="PTHR11533">
    <property type="entry name" value="PROTEASE M1 ZINC METALLOPROTEASE"/>
    <property type="match status" value="1"/>
</dbReference>
<dbReference type="Gene3D" id="1.10.390.10">
    <property type="entry name" value="Neutral Protease Domain 2"/>
    <property type="match status" value="1"/>
</dbReference>
<evidence type="ECO:0000256" key="3">
    <source>
        <dbReference type="ARBA" id="ARBA00010136"/>
    </source>
</evidence>
<dbReference type="SUPFAM" id="SSF48371">
    <property type="entry name" value="ARM repeat"/>
    <property type="match status" value="1"/>
</dbReference>
<dbReference type="EMBL" id="ABCS01000107">
    <property type="protein sequence ID" value="EDM75019.1"/>
    <property type="molecule type" value="Genomic_DNA"/>
</dbReference>
<dbReference type="InterPro" id="IPR014782">
    <property type="entry name" value="Peptidase_M1_dom"/>
</dbReference>
<feature type="domain" description="Aminopeptidase N-like N-terminal" evidence="14">
    <location>
        <begin position="48"/>
        <end position="231"/>
    </location>
</feature>
<dbReference type="GO" id="GO:0042277">
    <property type="term" value="F:peptide binding"/>
    <property type="evidence" value="ECO:0007669"/>
    <property type="project" value="TreeGrafter"/>
</dbReference>
<dbReference type="GO" id="GO:0070006">
    <property type="term" value="F:metalloaminopeptidase activity"/>
    <property type="evidence" value="ECO:0007669"/>
    <property type="project" value="TreeGrafter"/>
</dbReference>
<name>A6GGJ3_9BACT</name>
<dbReference type="InterPro" id="IPR016024">
    <property type="entry name" value="ARM-type_fold"/>
</dbReference>
<dbReference type="SUPFAM" id="SSF63737">
    <property type="entry name" value="Leukotriene A4 hydrolase N-terminal domain"/>
    <property type="match status" value="1"/>
</dbReference>
<dbReference type="InterPro" id="IPR027268">
    <property type="entry name" value="Peptidase_M4/M1_CTD_sf"/>
</dbReference>
<dbReference type="AlphaFoldDB" id="A6GGJ3"/>
<comment type="catalytic activity">
    <reaction evidence="1">
        <text>Release of an N-terminal amino acid, Xaa-|-Yaa- from a peptide, amide or arylamide. Xaa is preferably Ala, but may be most amino acids including Pro (slow action). When a terminal hydrophobic residue is followed by a prolyl residue, the two may be released as an intact Xaa-Pro dipeptide.</text>
        <dbReference type="EC" id="3.4.11.2"/>
    </reaction>
</comment>
<dbReference type="InterPro" id="IPR050344">
    <property type="entry name" value="Peptidase_M1_aminopeptidases"/>
</dbReference>
<dbReference type="InterPro" id="IPR042097">
    <property type="entry name" value="Aminopeptidase_N-like_N_sf"/>
</dbReference>
<gene>
    <name evidence="15" type="ORF">PPSIR1_17000</name>
</gene>
<keyword evidence="15" id="KW-0031">Aminopeptidase</keyword>
<dbReference type="GO" id="GO:0043171">
    <property type="term" value="P:peptide catabolic process"/>
    <property type="evidence" value="ECO:0007669"/>
    <property type="project" value="TreeGrafter"/>
</dbReference>
<sequence length="877" mass="98364">MSDRHISRHHFGCTHHRREHHAHGRGAAGEFTLPGARRHYPPDLEIEPVHLDIDLRVDLGAREVRGTVTHTLRWNRAGASRLELHAIDLLELAVEGVDEGAGAPELSWTYDGERVRVCFAEGAPRGETRKLALRYRVREPVSGLFFASPEHYGDAWADAPRYAATDHETERARHWLPTVDLPSVRPTLAFHLRADAALTILANGVLESEEAHDDGTKTAHWVLDQPCPSYLTCFAIGEFVRLDDGDCEGVELAYFCTRAHGPAHLSRSFGGTAEIMRWMTARLGQPFPFPKYYQFALPHFGGAMENISLVSWDDGFILDEALAGEWGRLVDQINVHEMAHSWFGDRVVCRDYAHAWLKESWATYMEVCWFEDVLGRDEQLYELWLNAQSYFREADSRYRRPIVTRDYHSSFELYDMHLYPGGAARLHTLRGMLGDELFWEGVRTYLREYDQKVVETDDFRRVMEQVSGRSLGQFFDQWFRSPGYPELEVEFEYDDASERGTFTIKQAQVGKDAGKGGAEVPVFAFPLTLEWTVDGESERAQVDIERAQHGFSFDMGGEPDQVRVDPDFAVLHKLEFDPGTAKLETQLVEAPDVLGRILAGRVLAKRGKPAQIAKLRERWAQEPFWGVRLEWAKALGRRRSQACVEALVHAVTVEADLRVLEGLLRSCAEIRDEQLAAAVVERLRRRLPPRAAAAAWELLGNQREAAPFDELEAAASRDSYNGVAQSGALRALGATRDSRALGVLIARTKAGLTDNRARPAAVQALGELARRLDRGGRGRSKRSSASWTAPRPPLPRGACGGLGPGRGPCDGGHRRPRELRGQLTLQDAVRVRQILSGLRKAGEPRLTAAEKQIEGLREQLRKLEARVEALAAADDSE</sequence>
<evidence type="ECO:0000256" key="9">
    <source>
        <dbReference type="ARBA" id="ARBA00022833"/>
    </source>
</evidence>
<organism evidence="15 16">
    <name type="scientific">Plesiocystis pacifica SIR-1</name>
    <dbReference type="NCBI Taxonomy" id="391625"/>
    <lineage>
        <taxon>Bacteria</taxon>
        <taxon>Pseudomonadati</taxon>
        <taxon>Myxococcota</taxon>
        <taxon>Polyangia</taxon>
        <taxon>Nannocystales</taxon>
        <taxon>Nannocystaceae</taxon>
        <taxon>Plesiocystis</taxon>
    </lineage>
</organism>
<evidence type="ECO:0000256" key="5">
    <source>
        <dbReference type="ARBA" id="ARBA00015611"/>
    </source>
</evidence>
<feature type="region of interest" description="Disordered" evidence="12">
    <location>
        <begin position="772"/>
        <end position="815"/>
    </location>
</feature>
<dbReference type="CDD" id="cd09603">
    <property type="entry name" value="M1_APN_like"/>
    <property type="match status" value="1"/>
</dbReference>
<dbReference type="GO" id="GO:0006508">
    <property type="term" value="P:proteolysis"/>
    <property type="evidence" value="ECO:0007669"/>
    <property type="project" value="UniProtKB-KW"/>
</dbReference>
<evidence type="ECO:0000256" key="8">
    <source>
        <dbReference type="ARBA" id="ARBA00022801"/>
    </source>
</evidence>
<dbReference type="PANTHER" id="PTHR11533:SF299">
    <property type="entry name" value="AMINOPEPTIDASE"/>
    <property type="match status" value="1"/>
</dbReference>
<evidence type="ECO:0000256" key="7">
    <source>
        <dbReference type="ARBA" id="ARBA00022723"/>
    </source>
</evidence>
<evidence type="ECO:0000259" key="14">
    <source>
        <dbReference type="Pfam" id="PF17900"/>
    </source>
</evidence>
<keyword evidence="8" id="KW-0378">Hydrolase</keyword>
<feature type="region of interest" description="Disordered" evidence="12">
    <location>
        <begin position="1"/>
        <end position="30"/>
    </location>
</feature>
<dbReference type="Pfam" id="PF01433">
    <property type="entry name" value="Peptidase_M1"/>
    <property type="match status" value="1"/>
</dbReference>
<dbReference type="Pfam" id="PF17900">
    <property type="entry name" value="Peptidase_M1_N"/>
    <property type="match status" value="1"/>
</dbReference>
<reference evidence="15 16" key="1">
    <citation type="submission" date="2007-06" db="EMBL/GenBank/DDBJ databases">
        <authorList>
            <person name="Shimkets L."/>
            <person name="Ferriera S."/>
            <person name="Johnson J."/>
            <person name="Kravitz S."/>
            <person name="Beeson K."/>
            <person name="Sutton G."/>
            <person name="Rogers Y.-H."/>
            <person name="Friedman R."/>
            <person name="Frazier M."/>
            <person name="Venter J.C."/>
        </authorList>
    </citation>
    <scope>NUCLEOTIDE SEQUENCE [LARGE SCALE GENOMIC DNA]</scope>
    <source>
        <strain evidence="15 16">SIR-1</strain>
    </source>
</reference>
<evidence type="ECO:0000259" key="13">
    <source>
        <dbReference type="Pfam" id="PF01433"/>
    </source>
</evidence>
<keyword evidence="7" id="KW-0479">Metal-binding</keyword>
<dbReference type="SUPFAM" id="SSF55486">
    <property type="entry name" value="Metalloproteases ('zincins'), catalytic domain"/>
    <property type="match status" value="1"/>
</dbReference>
<dbReference type="Proteomes" id="UP000005801">
    <property type="component" value="Unassembled WGS sequence"/>
</dbReference>
<comment type="caution">
    <text evidence="15">The sequence shown here is derived from an EMBL/GenBank/DDBJ whole genome shotgun (WGS) entry which is preliminary data.</text>
</comment>
<protein>
    <recommendedName>
        <fullName evidence="5">Aminopeptidase N</fullName>
        <ecNumber evidence="4">3.4.11.2</ecNumber>
    </recommendedName>
</protein>
<evidence type="ECO:0000256" key="1">
    <source>
        <dbReference type="ARBA" id="ARBA00000098"/>
    </source>
</evidence>
<evidence type="ECO:0000256" key="11">
    <source>
        <dbReference type="SAM" id="Coils"/>
    </source>
</evidence>
<keyword evidence="6" id="KW-0645">Protease</keyword>
<feature type="domain" description="Peptidase M1 membrane alanine aminopeptidase" evidence="13">
    <location>
        <begin position="270"/>
        <end position="478"/>
    </location>
</feature>
<comment type="similarity">
    <text evidence="3">Belongs to the peptidase M1 family.</text>
</comment>
<dbReference type="EC" id="3.4.11.2" evidence="4"/>
<accession>A6GGJ3</accession>